<dbReference type="Gene3D" id="3.20.20.70">
    <property type="entry name" value="Aldolase class I"/>
    <property type="match status" value="1"/>
</dbReference>
<gene>
    <name evidence="9" type="ORF">KI387_002308</name>
</gene>
<keyword evidence="5" id="KW-0521">NADP</keyword>
<comment type="cofactor">
    <cofactor evidence="1">
        <name>FMN</name>
        <dbReference type="ChEBI" id="CHEBI:58210"/>
    </cofactor>
</comment>
<comment type="similarity">
    <text evidence="2">Belongs to the NADH:flavin oxidoreductase/NADH oxidase family.</text>
</comment>
<feature type="non-terminal residue" evidence="9">
    <location>
        <position position="367"/>
    </location>
</feature>
<dbReference type="AlphaFoldDB" id="A0AA38LPT0"/>
<evidence type="ECO:0000256" key="3">
    <source>
        <dbReference type="ARBA" id="ARBA00022630"/>
    </source>
</evidence>
<dbReference type="FunFam" id="3.20.20.70:FF:000073">
    <property type="entry name" value="12-oxophytodienoate reductase 3"/>
    <property type="match status" value="1"/>
</dbReference>
<protein>
    <recommendedName>
        <fullName evidence="8">NADH:flavin oxidoreductase/NADH oxidase N-terminal domain-containing protein</fullName>
    </recommendedName>
</protein>
<feature type="region of interest" description="Disordered" evidence="7">
    <location>
        <begin position="113"/>
        <end position="149"/>
    </location>
</feature>
<keyword evidence="6" id="KW-0560">Oxidoreductase</keyword>
<dbReference type="InterPro" id="IPR013785">
    <property type="entry name" value="Aldolase_TIM"/>
</dbReference>
<evidence type="ECO:0000256" key="1">
    <source>
        <dbReference type="ARBA" id="ARBA00001917"/>
    </source>
</evidence>
<reference evidence="9 10" key="1">
    <citation type="journal article" date="2021" name="Nat. Plants">
        <title>The Taxus genome provides insights into paclitaxel biosynthesis.</title>
        <authorList>
            <person name="Xiong X."/>
            <person name="Gou J."/>
            <person name="Liao Q."/>
            <person name="Li Y."/>
            <person name="Zhou Q."/>
            <person name="Bi G."/>
            <person name="Li C."/>
            <person name="Du R."/>
            <person name="Wang X."/>
            <person name="Sun T."/>
            <person name="Guo L."/>
            <person name="Liang H."/>
            <person name="Lu P."/>
            <person name="Wu Y."/>
            <person name="Zhang Z."/>
            <person name="Ro D.K."/>
            <person name="Shang Y."/>
            <person name="Huang S."/>
            <person name="Yan J."/>
        </authorList>
    </citation>
    <scope>NUCLEOTIDE SEQUENCE [LARGE SCALE GENOMIC DNA]</scope>
    <source>
        <strain evidence="9">Ta-2019</strain>
    </source>
</reference>
<proteinExistence type="inferred from homology"/>
<sequence>TNAHKSIALLTPYQMGPFHLCHRVVMAPLTRERSYRNVPQPHAILYYSQRTTPGGLLISEATGVSDTAQGYVDTPGIWTDEQVEAWKPIVKAVHDKGGIFFCQIGHCGRFSHVDYQPNGQSPPSSTSKPISGKIPLPNRNDVADFSTPRPLKTEEIPNIVADFRNAARNAINAGFDGVELHGAHGYLLDQFMKDSVNDRTDRYGGTLENRCRFPLEVVEAVVDEIGAEHVGIRLSPFTAFFEPHDSNPETLGVYMAEALNKYNILYAHFVEPRINPSLESIATEKSLFPMRRAFQGTFLVAGGYDREDGNAVISSGKADLVVYGRLFLANPDLPKRFEVDAPLNKYDRDTFYTSDPVFGYTDYPFLE</sequence>
<comment type="caution">
    <text evidence="9">The sequence shown here is derived from an EMBL/GenBank/DDBJ whole genome shotgun (WGS) entry which is preliminary data.</text>
</comment>
<evidence type="ECO:0000256" key="2">
    <source>
        <dbReference type="ARBA" id="ARBA00005979"/>
    </source>
</evidence>
<evidence type="ECO:0000256" key="6">
    <source>
        <dbReference type="ARBA" id="ARBA00023002"/>
    </source>
</evidence>
<dbReference type="Pfam" id="PF00724">
    <property type="entry name" value="Oxidored_FMN"/>
    <property type="match status" value="1"/>
</dbReference>
<dbReference type="InterPro" id="IPR001155">
    <property type="entry name" value="OxRdtase_FMN_N"/>
</dbReference>
<dbReference type="GO" id="GO:0016491">
    <property type="term" value="F:oxidoreductase activity"/>
    <property type="evidence" value="ECO:0007669"/>
    <property type="project" value="UniProtKB-KW"/>
</dbReference>
<keyword evidence="4" id="KW-0288">FMN</keyword>
<organism evidence="9 10">
    <name type="scientific">Taxus chinensis</name>
    <name type="common">Chinese yew</name>
    <name type="synonym">Taxus wallichiana var. chinensis</name>
    <dbReference type="NCBI Taxonomy" id="29808"/>
    <lineage>
        <taxon>Eukaryota</taxon>
        <taxon>Viridiplantae</taxon>
        <taxon>Streptophyta</taxon>
        <taxon>Embryophyta</taxon>
        <taxon>Tracheophyta</taxon>
        <taxon>Spermatophyta</taxon>
        <taxon>Pinopsida</taxon>
        <taxon>Pinidae</taxon>
        <taxon>Conifers II</taxon>
        <taxon>Cupressales</taxon>
        <taxon>Taxaceae</taxon>
        <taxon>Taxus</taxon>
    </lineage>
</organism>
<evidence type="ECO:0000256" key="5">
    <source>
        <dbReference type="ARBA" id="ARBA00022857"/>
    </source>
</evidence>
<accession>A0AA38LPT0</accession>
<dbReference type="PANTHER" id="PTHR22893:SF91">
    <property type="entry name" value="NADPH DEHYDROGENASE 2-RELATED"/>
    <property type="match status" value="1"/>
</dbReference>
<dbReference type="InterPro" id="IPR045247">
    <property type="entry name" value="Oye-like"/>
</dbReference>
<evidence type="ECO:0000256" key="7">
    <source>
        <dbReference type="SAM" id="MobiDB-lite"/>
    </source>
</evidence>
<dbReference type="GO" id="GO:0010181">
    <property type="term" value="F:FMN binding"/>
    <property type="evidence" value="ECO:0007669"/>
    <property type="project" value="InterPro"/>
</dbReference>
<evidence type="ECO:0000259" key="8">
    <source>
        <dbReference type="Pfam" id="PF00724"/>
    </source>
</evidence>
<feature type="compositionally biased region" description="Polar residues" evidence="7">
    <location>
        <begin position="117"/>
        <end position="129"/>
    </location>
</feature>
<dbReference type="Proteomes" id="UP000824469">
    <property type="component" value="Unassembled WGS sequence"/>
</dbReference>
<dbReference type="CDD" id="cd02933">
    <property type="entry name" value="OYE_like_FMN"/>
    <property type="match status" value="1"/>
</dbReference>
<name>A0AA38LPT0_TAXCH</name>
<dbReference type="OMA" id="WHVGRFS"/>
<keyword evidence="10" id="KW-1185">Reference proteome</keyword>
<keyword evidence="3" id="KW-0285">Flavoprotein</keyword>
<evidence type="ECO:0000313" key="9">
    <source>
        <dbReference type="EMBL" id="KAH9330200.1"/>
    </source>
</evidence>
<dbReference type="EMBL" id="JAHRHJ020000001">
    <property type="protein sequence ID" value="KAH9330200.1"/>
    <property type="molecule type" value="Genomic_DNA"/>
</dbReference>
<evidence type="ECO:0000313" key="10">
    <source>
        <dbReference type="Proteomes" id="UP000824469"/>
    </source>
</evidence>
<feature type="non-terminal residue" evidence="9">
    <location>
        <position position="1"/>
    </location>
</feature>
<dbReference type="SUPFAM" id="SSF51395">
    <property type="entry name" value="FMN-linked oxidoreductases"/>
    <property type="match status" value="1"/>
</dbReference>
<dbReference type="PANTHER" id="PTHR22893">
    <property type="entry name" value="NADH OXIDOREDUCTASE-RELATED"/>
    <property type="match status" value="1"/>
</dbReference>
<feature type="domain" description="NADH:flavin oxidoreductase/NADH oxidase N-terminal" evidence="8">
    <location>
        <begin position="9"/>
        <end position="343"/>
    </location>
</feature>
<evidence type="ECO:0000256" key="4">
    <source>
        <dbReference type="ARBA" id="ARBA00022643"/>
    </source>
</evidence>